<accession>A0AAW9RJH7</accession>
<evidence type="ECO:0000313" key="2">
    <source>
        <dbReference type="Proteomes" id="UP001359886"/>
    </source>
</evidence>
<reference evidence="1 2" key="1">
    <citation type="submission" date="2024-02" db="EMBL/GenBank/DDBJ databases">
        <title>A novel Wenzhouxiangellaceae bacterium, isolated from coastal sediments.</title>
        <authorList>
            <person name="Du Z.-J."/>
            <person name="Ye Y.-Q."/>
            <person name="Zhang X.-Y."/>
        </authorList>
    </citation>
    <scope>NUCLEOTIDE SEQUENCE [LARGE SCALE GENOMIC DNA]</scope>
    <source>
        <strain evidence="1 2">CH-27</strain>
    </source>
</reference>
<dbReference type="EMBL" id="JAZHOG010000011">
    <property type="protein sequence ID" value="MEJ8569119.1"/>
    <property type="molecule type" value="Genomic_DNA"/>
</dbReference>
<protein>
    <submittedName>
        <fullName evidence="1">Uncharacterized protein</fullName>
    </submittedName>
</protein>
<dbReference type="InterPro" id="IPR015943">
    <property type="entry name" value="WD40/YVTN_repeat-like_dom_sf"/>
</dbReference>
<organism evidence="1 2">
    <name type="scientific">Elongatibacter sediminis</name>
    <dbReference type="NCBI Taxonomy" id="3119006"/>
    <lineage>
        <taxon>Bacteria</taxon>
        <taxon>Pseudomonadati</taxon>
        <taxon>Pseudomonadota</taxon>
        <taxon>Gammaproteobacteria</taxon>
        <taxon>Chromatiales</taxon>
        <taxon>Wenzhouxiangellaceae</taxon>
        <taxon>Elongatibacter</taxon>
    </lineage>
</organism>
<gene>
    <name evidence="1" type="ORF">V3330_15925</name>
</gene>
<dbReference type="Proteomes" id="UP001359886">
    <property type="component" value="Unassembled WGS sequence"/>
</dbReference>
<proteinExistence type="predicted"/>
<dbReference type="AlphaFoldDB" id="A0AAW9RJH7"/>
<dbReference type="InterPro" id="IPR011047">
    <property type="entry name" value="Quinoprotein_ADH-like_sf"/>
</dbReference>
<dbReference type="RefSeq" id="WP_354696441.1">
    <property type="nucleotide sequence ID" value="NZ_JAZHOG010000011.1"/>
</dbReference>
<evidence type="ECO:0000313" key="1">
    <source>
        <dbReference type="EMBL" id="MEJ8569119.1"/>
    </source>
</evidence>
<comment type="caution">
    <text evidence="1">The sequence shown here is derived from an EMBL/GenBank/DDBJ whole genome shotgun (WGS) entry which is preliminary data.</text>
</comment>
<sequence>MTVLALTTVRRGVTRGEPHGAIYLLDLEHGRAAHVVDWSRPAIDWGGYGGDRGLRGIVVEGDRVFVASSDSVLQFAPDFTLHETHCSPYLKHAQGMAVFDGRLYVASAAYDAVLALDLATGRFVWGLHLIEDEAGLRAAPFDPSGSLGPSPGNRLHLSSLFCDPRGMFIAGLRTRGLLRFDGQRIKRLVTLPEGARDVRPWRDGVLFNDSLNDAARFLTPERNRVFRTPHYPAEALSHDDCSEHVARQGFARGLCVLDADRFAAASSPLTVCVHDVASMATTQRINLDTDIRHAAHGMTAWPFDVPD</sequence>
<dbReference type="Gene3D" id="2.130.10.10">
    <property type="entry name" value="YVTN repeat-like/Quinoprotein amine dehydrogenase"/>
    <property type="match status" value="1"/>
</dbReference>
<keyword evidence="2" id="KW-1185">Reference proteome</keyword>
<dbReference type="SUPFAM" id="SSF50998">
    <property type="entry name" value="Quinoprotein alcohol dehydrogenase-like"/>
    <property type="match status" value="1"/>
</dbReference>
<name>A0AAW9RJH7_9GAMM</name>